<evidence type="ECO:0000313" key="5">
    <source>
        <dbReference type="EMBL" id="KAL3788997.1"/>
    </source>
</evidence>
<reference evidence="5 6" key="1">
    <citation type="journal article" date="2020" name="G3 (Bethesda)">
        <title>Improved Reference Genome for Cyclotella cryptica CCMP332, a Model for Cell Wall Morphogenesis, Salinity Adaptation, and Lipid Production in Diatoms (Bacillariophyta).</title>
        <authorList>
            <person name="Roberts W.R."/>
            <person name="Downey K.M."/>
            <person name="Ruck E.C."/>
            <person name="Traller J.C."/>
            <person name="Alverson A.J."/>
        </authorList>
    </citation>
    <scope>NUCLEOTIDE SEQUENCE [LARGE SCALE GENOMIC DNA]</scope>
    <source>
        <strain evidence="5 6">CCMP332</strain>
    </source>
</reference>
<proteinExistence type="inferred from homology"/>
<comment type="similarity">
    <text evidence="1">Belongs to the aspartyl/asparaginyl beta-hydroxylase family.</text>
</comment>
<dbReference type="GO" id="GO:0051213">
    <property type="term" value="F:dioxygenase activity"/>
    <property type="evidence" value="ECO:0007669"/>
    <property type="project" value="UniProtKB-KW"/>
</dbReference>
<dbReference type="Proteomes" id="UP001516023">
    <property type="component" value="Unassembled WGS sequence"/>
</dbReference>
<feature type="domain" description="Aspartyl/asparaginy/proline hydroxylase" evidence="4">
    <location>
        <begin position="157"/>
        <end position="306"/>
    </location>
</feature>
<dbReference type="EMBL" id="JABMIG020000148">
    <property type="protein sequence ID" value="KAL3788997.1"/>
    <property type="molecule type" value="Genomic_DNA"/>
</dbReference>
<dbReference type="InterPro" id="IPR027443">
    <property type="entry name" value="IPNS-like_sf"/>
</dbReference>
<evidence type="ECO:0000256" key="3">
    <source>
        <dbReference type="ARBA" id="ARBA00023002"/>
    </source>
</evidence>
<dbReference type="AlphaFoldDB" id="A0ABD3PM11"/>
<evidence type="ECO:0000313" key="6">
    <source>
        <dbReference type="Proteomes" id="UP001516023"/>
    </source>
</evidence>
<accession>A0ABD3PM11</accession>
<dbReference type="InterPro" id="IPR007803">
    <property type="entry name" value="Asp/Arg/Pro-Hydrxlase"/>
</dbReference>
<evidence type="ECO:0000259" key="4">
    <source>
        <dbReference type="Pfam" id="PF05118"/>
    </source>
</evidence>
<sequence>MTTIFARKHFYSSPVTRLHRLCSLIVYNKNLASFSTEIPDDSATIIHGPSLLTATGVHRPSPSLFYLPGLRSLPFWTAPEKQSSHSSPQHPQQSRRHRIAFNDPVVSAAVHHLESNFDDIRAEYFSAVLGQGNHIDLDNGEVTKPLEPDYDVASKGGEHADEKLHRGNWDWHSYILNGIRNELFRERCPKTSEVIDDIEKEGILFGTPFGFCFFSTLHGKSSIRAHSGPMNLRLRVHLPLVVPKQTTSLNNDAERKTRPTTGIRLADQTREWHEGSALVLDDSYVHEVWNDSEEPRVLLLLDLWHPDIKVEERERITNMFEYARGKGSNHPLVFQDDSRAPYAPVGARLGFGAAYAKAKFPTKYFNTNFSTMTANKDTYSFEPVPTAVPSAPIAEAVLRPDATDVEEEERPSDTAIMVGCGTLGMVVGGPFLALLTALGGRWAADKKSPLGDSTRAIGRIAAFTGKKAKEEHLWCKVKSAVGSLFQRNKNCDCKVCKNQSASVAN</sequence>
<evidence type="ECO:0000256" key="2">
    <source>
        <dbReference type="ARBA" id="ARBA00022964"/>
    </source>
</evidence>
<dbReference type="PANTHER" id="PTHR46332">
    <property type="entry name" value="ASPARTATE BETA-HYDROXYLASE DOMAIN-CONTAINING PROTEIN 2"/>
    <property type="match status" value="1"/>
</dbReference>
<dbReference type="Pfam" id="PF05118">
    <property type="entry name" value="Asp_Arg_Hydrox"/>
    <property type="match status" value="1"/>
</dbReference>
<keyword evidence="6" id="KW-1185">Reference proteome</keyword>
<dbReference type="SUPFAM" id="SSF51197">
    <property type="entry name" value="Clavaminate synthase-like"/>
    <property type="match status" value="1"/>
</dbReference>
<organism evidence="5 6">
    <name type="scientific">Cyclotella cryptica</name>
    <dbReference type="NCBI Taxonomy" id="29204"/>
    <lineage>
        <taxon>Eukaryota</taxon>
        <taxon>Sar</taxon>
        <taxon>Stramenopiles</taxon>
        <taxon>Ochrophyta</taxon>
        <taxon>Bacillariophyta</taxon>
        <taxon>Coscinodiscophyceae</taxon>
        <taxon>Thalassiosirophycidae</taxon>
        <taxon>Stephanodiscales</taxon>
        <taxon>Stephanodiscaceae</taxon>
        <taxon>Cyclotella</taxon>
    </lineage>
</organism>
<comment type="caution">
    <text evidence="5">The sequence shown here is derived from an EMBL/GenBank/DDBJ whole genome shotgun (WGS) entry which is preliminary data.</text>
</comment>
<gene>
    <name evidence="5" type="ORF">HJC23_012702</name>
</gene>
<name>A0ABD3PM11_9STRA</name>
<protein>
    <recommendedName>
        <fullName evidence="4">Aspartyl/asparaginy/proline hydroxylase domain-containing protein</fullName>
    </recommendedName>
</protein>
<keyword evidence="2" id="KW-0223">Dioxygenase</keyword>
<dbReference type="PANTHER" id="PTHR46332:SF5">
    <property type="entry name" value="ASPARTATE BETA-HYDROXYLASE DOMAIN CONTAINING 2"/>
    <property type="match status" value="1"/>
</dbReference>
<evidence type="ECO:0000256" key="1">
    <source>
        <dbReference type="ARBA" id="ARBA00007730"/>
    </source>
</evidence>
<dbReference type="InterPro" id="IPR051821">
    <property type="entry name" value="Asp/Asn_beta-hydroxylase"/>
</dbReference>
<dbReference type="Gene3D" id="2.60.120.330">
    <property type="entry name" value="B-lactam Antibiotic, Isopenicillin N Synthase, Chain"/>
    <property type="match status" value="1"/>
</dbReference>
<keyword evidence="3" id="KW-0560">Oxidoreductase</keyword>